<gene>
    <name evidence="1" type="ORF">M407DRAFT_243856</name>
</gene>
<reference evidence="1 2" key="1">
    <citation type="submission" date="2014-04" db="EMBL/GenBank/DDBJ databases">
        <authorList>
            <consortium name="DOE Joint Genome Institute"/>
            <person name="Kuo A."/>
            <person name="Girlanda M."/>
            <person name="Perotto S."/>
            <person name="Kohler A."/>
            <person name="Nagy L.G."/>
            <person name="Floudas D."/>
            <person name="Copeland A."/>
            <person name="Barry K.W."/>
            <person name="Cichocki N."/>
            <person name="Veneault-Fourrey C."/>
            <person name="LaButti K."/>
            <person name="Lindquist E.A."/>
            <person name="Lipzen A."/>
            <person name="Lundell T."/>
            <person name="Morin E."/>
            <person name="Murat C."/>
            <person name="Sun H."/>
            <person name="Tunlid A."/>
            <person name="Henrissat B."/>
            <person name="Grigoriev I.V."/>
            <person name="Hibbett D.S."/>
            <person name="Martin F."/>
            <person name="Nordberg H.P."/>
            <person name="Cantor M.N."/>
            <person name="Hua S.X."/>
        </authorList>
    </citation>
    <scope>NUCLEOTIDE SEQUENCE [LARGE SCALE GENOMIC DNA]</scope>
    <source>
        <strain evidence="1 2">MUT 4182</strain>
    </source>
</reference>
<accession>A0A0C3KX97</accession>
<protein>
    <submittedName>
        <fullName evidence="1">Uncharacterized protein</fullName>
    </submittedName>
</protein>
<reference evidence="2" key="2">
    <citation type="submission" date="2015-01" db="EMBL/GenBank/DDBJ databases">
        <title>Evolutionary Origins and Diversification of the Mycorrhizal Mutualists.</title>
        <authorList>
            <consortium name="DOE Joint Genome Institute"/>
            <consortium name="Mycorrhizal Genomics Consortium"/>
            <person name="Kohler A."/>
            <person name="Kuo A."/>
            <person name="Nagy L.G."/>
            <person name="Floudas D."/>
            <person name="Copeland A."/>
            <person name="Barry K.W."/>
            <person name="Cichocki N."/>
            <person name="Veneault-Fourrey C."/>
            <person name="LaButti K."/>
            <person name="Lindquist E.A."/>
            <person name="Lipzen A."/>
            <person name="Lundell T."/>
            <person name="Morin E."/>
            <person name="Murat C."/>
            <person name="Riley R."/>
            <person name="Ohm R."/>
            <person name="Sun H."/>
            <person name="Tunlid A."/>
            <person name="Henrissat B."/>
            <person name="Grigoriev I.V."/>
            <person name="Hibbett D.S."/>
            <person name="Martin F."/>
        </authorList>
    </citation>
    <scope>NUCLEOTIDE SEQUENCE [LARGE SCALE GENOMIC DNA]</scope>
    <source>
        <strain evidence="2">MUT 4182</strain>
    </source>
</reference>
<dbReference type="HOGENOM" id="CLU_1300499_0_0_1"/>
<dbReference type="AlphaFoldDB" id="A0A0C3KX97"/>
<sequence length="212" mass="25364">MNSGPSACSRYPSTFRSRARSSRFAFRDSLSHHRQPRISRSRRRSPTARRLLHHRCRCRRAHFCTPSLWCIAQATRRIVPIHFHSFSNNRQERALLFHAPFLNSNVQVRKRRFIVIRPKVLLRATCLWLTQHFHRFGQFLLLSFRDLWGSWNRNRNSKCSGAIGHWNMRLRTIHSKSGRLRQGRTSERRARTGTYLSWNSCSWRSLRLKWSL</sequence>
<dbReference type="Proteomes" id="UP000054248">
    <property type="component" value="Unassembled WGS sequence"/>
</dbReference>
<evidence type="ECO:0000313" key="1">
    <source>
        <dbReference type="EMBL" id="KIO26048.1"/>
    </source>
</evidence>
<proteinExistence type="predicted"/>
<organism evidence="1 2">
    <name type="scientific">Tulasnella calospora MUT 4182</name>
    <dbReference type="NCBI Taxonomy" id="1051891"/>
    <lineage>
        <taxon>Eukaryota</taxon>
        <taxon>Fungi</taxon>
        <taxon>Dikarya</taxon>
        <taxon>Basidiomycota</taxon>
        <taxon>Agaricomycotina</taxon>
        <taxon>Agaricomycetes</taxon>
        <taxon>Cantharellales</taxon>
        <taxon>Tulasnellaceae</taxon>
        <taxon>Tulasnella</taxon>
    </lineage>
</organism>
<name>A0A0C3KX97_9AGAM</name>
<evidence type="ECO:0000313" key="2">
    <source>
        <dbReference type="Proteomes" id="UP000054248"/>
    </source>
</evidence>
<dbReference type="EMBL" id="KN823030">
    <property type="protein sequence ID" value="KIO26048.1"/>
    <property type="molecule type" value="Genomic_DNA"/>
</dbReference>
<keyword evidence="2" id="KW-1185">Reference proteome</keyword>